<evidence type="ECO:0000313" key="6">
    <source>
        <dbReference type="EMBL" id="KON97701.1"/>
    </source>
</evidence>
<dbReference type="PRINTS" id="PR00038">
    <property type="entry name" value="HTHLUXR"/>
</dbReference>
<dbReference type="RefSeq" id="WP_043066786.1">
    <property type="nucleotide sequence ID" value="NZ_BJOA01000238.1"/>
</dbReference>
<gene>
    <name evidence="5" type="ORF">AF333_21915</name>
    <name evidence="6" type="ORF">AF333_21945</name>
    <name evidence="7" type="ORF">SAMN04487909_11617</name>
</gene>
<evidence type="ECO:0000313" key="7">
    <source>
        <dbReference type="EMBL" id="SDJ34443.1"/>
    </source>
</evidence>
<dbReference type="SMART" id="SM00421">
    <property type="entry name" value="HTH_LUXR"/>
    <property type="match status" value="1"/>
</dbReference>
<dbReference type="GO" id="GO:0045892">
    <property type="term" value="P:negative regulation of DNA-templated transcription"/>
    <property type="evidence" value="ECO:0007669"/>
    <property type="project" value="UniProtKB-ARBA"/>
</dbReference>
<dbReference type="Proteomes" id="UP000037269">
    <property type="component" value="Unassembled WGS sequence"/>
</dbReference>
<name>A0A0D1XIG6_ANEMI</name>
<proteinExistence type="predicted"/>
<dbReference type="SUPFAM" id="SSF55781">
    <property type="entry name" value="GAF domain-like"/>
    <property type="match status" value="1"/>
</dbReference>
<dbReference type="SUPFAM" id="SSF46894">
    <property type="entry name" value="C-terminal effector domain of the bipartite response regulators"/>
    <property type="match status" value="1"/>
</dbReference>
<evidence type="ECO:0000256" key="3">
    <source>
        <dbReference type="ARBA" id="ARBA00023163"/>
    </source>
</evidence>
<evidence type="ECO:0000256" key="1">
    <source>
        <dbReference type="ARBA" id="ARBA00023015"/>
    </source>
</evidence>
<evidence type="ECO:0000256" key="2">
    <source>
        <dbReference type="ARBA" id="ARBA00023125"/>
    </source>
</evidence>
<dbReference type="EMBL" id="FNED01000016">
    <property type="protein sequence ID" value="SDJ34443.1"/>
    <property type="molecule type" value="Genomic_DNA"/>
</dbReference>
<evidence type="ECO:0000313" key="5">
    <source>
        <dbReference type="EMBL" id="KON97698.1"/>
    </source>
</evidence>
<reference evidence="7 9" key="2">
    <citation type="submission" date="2016-10" db="EMBL/GenBank/DDBJ databases">
        <authorList>
            <person name="de Groot N.N."/>
        </authorList>
    </citation>
    <scope>NUCLEOTIDE SEQUENCE [LARGE SCALE GENOMIC DNA]</scope>
    <source>
        <strain evidence="7 9">DSM 2895</strain>
    </source>
</reference>
<dbReference type="AlphaFoldDB" id="A0A0D1XIG6"/>
<evidence type="ECO:0000259" key="4">
    <source>
        <dbReference type="PROSITE" id="PS50043"/>
    </source>
</evidence>
<dbReference type="InterPro" id="IPR036388">
    <property type="entry name" value="WH-like_DNA-bd_sf"/>
</dbReference>
<evidence type="ECO:0000313" key="9">
    <source>
        <dbReference type="Proteomes" id="UP000182836"/>
    </source>
</evidence>
<dbReference type="PROSITE" id="PS50043">
    <property type="entry name" value="HTH_LUXR_2"/>
    <property type="match status" value="1"/>
</dbReference>
<dbReference type="Pfam" id="PF00196">
    <property type="entry name" value="GerE"/>
    <property type="match status" value="1"/>
</dbReference>
<organism evidence="6 8">
    <name type="scientific">Aneurinibacillus migulanus</name>
    <name type="common">Bacillus migulanus</name>
    <dbReference type="NCBI Taxonomy" id="47500"/>
    <lineage>
        <taxon>Bacteria</taxon>
        <taxon>Bacillati</taxon>
        <taxon>Bacillota</taxon>
        <taxon>Bacilli</taxon>
        <taxon>Bacillales</taxon>
        <taxon>Paenibacillaceae</taxon>
        <taxon>Aneurinibacillus group</taxon>
        <taxon>Aneurinibacillus</taxon>
    </lineage>
</organism>
<dbReference type="PANTHER" id="PTHR44688:SF16">
    <property type="entry name" value="DNA-BINDING TRANSCRIPTIONAL ACTIVATOR DEVR_DOSR"/>
    <property type="match status" value="1"/>
</dbReference>
<dbReference type="EMBL" id="LGUG01000004">
    <property type="protein sequence ID" value="KON97701.1"/>
    <property type="molecule type" value="Genomic_DNA"/>
</dbReference>
<dbReference type="EMBL" id="LGUG01000004">
    <property type="protein sequence ID" value="KON97698.1"/>
    <property type="molecule type" value="Genomic_DNA"/>
</dbReference>
<keyword evidence="1" id="KW-0805">Transcription regulation</keyword>
<feature type="domain" description="HTH luxR-type" evidence="4">
    <location>
        <begin position="290"/>
        <end position="355"/>
    </location>
</feature>
<dbReference type="GO" id="GO:0003677">
    <property type="term" value="F:DNA binding"/>
    <property type="evidence" value="ECO:0007669"/>
    <property type="project" value="UniProtKB-KW"/>
</dbReference>
<dbReference type="GeneID" id="42307803"/>
<sequence length="364" mass="41528">MRAQTEDIKQKIITLEKEAVTSWDYRKALIGHLRKAVPFDGACCTMVDPQTLLSTGAVTEDGIEAIHHRLFEYEYVHEDFNTYHQLVQADDPVATLSGATKGELERSARYRNVLLPAGFKDEMRAALRYQGKCWGYLTLFRYHDRPFFHEDERKFISSLVPLIAFNLRKRNLVLPSEELRWIEKEPGILVLSDQLTMLSSNAAAKHWLSLLQKWEGIDSHILPRPIRAVCSRALSSTSVGTERFSLAKVCIHIPEGPYLTIQASQLSGPSATLQLAVWLELAKPSDMLPFISEAYGLSEREKQVLDRIVRGFSTKELALSLHISTYTVQDHLKSIFMKTGVTSRRELIWLLFSRFSMYLAGIRE</sequence>
<accession>A0A0D1XIG6</accession>
<dbReference type="InterPro" id="IPR000792">
    <property type="entry name" value="Tscrpt_reg_LuxR_C"/>
</dbReference>
<dbReference type="PANTHER" id="PTHR44688">
    <property type="entry name" value="DNA-BINDING TRANSCRIPTIONAL ACTIVATOR DEVR_DOSR"/>
    <property type="match status" value="1"/>
</dbReference>
<dbReference type="OrthoDB" id="9815744at2"/>
<keyword evidence="3" id="KW-0804">Transcription</keyword>
<dbReference type="Gene3D" id="3.30.450.40">
    <property type="match status" value="1"/>
</dbReference>
<dbReference type="STRING" id="47500.AF333_21915"/>
<dbReference type="CDD" id="cd06170">
    <property type="entry name" value="LuxR_C_like"/>
    <property type="match status" value="1"/>
</dbReference>
<dbReference type="InterPro" id="IPR016032">
    <property type="entry name" value="Sig_transdc_resp-reg_C-effctor"/>
</dbReference>
<protein>
    <submittedName>
        <fullName evidence="6">DNA-binding protein</fullName>
    </submittedName>
    <submittedName>
        <fullName evidence="7">Regulatory protein, luxR family</fullName>
    </submittedName>
</protein>
<evidence type="ECO:0000313" key="8">
    <source>
        <dbReference type="Proteomes" id="UP000037269"/>
    </source>
</evidence>
<dbReference type="Gene3D" id="1.10.10.10">
    <property type="entry name" value="Winged helix-like DNA-binding domain superfamily/Winged helix DNA-binding domain"/>
    <property type="match status" value="1"/>
</dbReference>
<dbReference type="InterPro" id="IPR029016">
    <property type="entry name" value="GAF-like_dom_sf"/>
</dbReference>
<keyword evidence="2 6" id="KW-0238">DNA-binding</keyword>
<dbReference type="Proteomes" id="UP000182836">
    <property type="component" value="Unassembled WGS sequence"/>
</dbReference>
<dbReference type="PATRIC" id="fig|47500.8.peg.905"/>
<keyword evidence="8" id="KW-1185">Reference proteome</keyword>
<reference evidence="6 8" key="1">
    <citation type="submission" date="2015-07" db="EMBL/GenBank/DDBJ databases">
        <title>Fjat-14205 dsm 2895.</title>
        <authorList>
            <person name="Liu B."/>
            <person name="Wang J."/>
            <person name="Zhu Y."/>
            <person name="Liu G."/>
            <person name="Chen Q."/>
            <person name="Chen Z."/>
            <person name="Lan J."/>
            <person name="Che J."/>
            <person name="Ge C."/>
            <person name="Shi H."/>
            <person name="Pan Z."/>
            <person name="Liu X."/>
        </authorList>
    </citation>
    <scope>NUCLEOTIDE SEQUENCE [LARGE SCALE GENOMIC DNA]</scope>
    <source>
        <strain evidence="6 8">DSM 2895</strain>
    </source>
</reference>